<sequence>MSRCEEIKRNAITLIARNGFGSMSLRQLARESGIQVGSVYQHYRSKEEILFEVVQDYLDNLLTFWRERAPRGRHTPAARLRAFVESYVEHFLDCYDQGLVSTFELRRLKGPMWDEVRKTKAIYEAELQGIVQEGMRSGAFRGTNASLVAIALLAMLTGLCIQQCEAGIQTKEELGINCWQLVVQFVQLPN</sequence>
<dbReference type="Pfam" id="PF00440">
    <property type="entry name" value="TetR_N"/>
    <property type="match status" value="1"/>
</dbReference>
<name>A0A6D1B5R5_ECOLX</name>
<evidence type="ECO:0000256" key="1">
    <source>
        <dbReference type="ARBA" id="ARBA00023015"/>
    </source>
</evidence>
<comment type="caution">
    <text evidence="4">The sequence shown here is derived from an EMBL/GenBank/DDBJ whole genome shotgun (WGS) entry which is preliminary data.</text>
</comment>
<dbReference type="RefSeq" id="WP_000085623.1">
    <property type="nucleotide sequence ID" value="NZ_CAIZUK010000047.1"/>
</dbReference>
<dbReference type="Gene3D" id="1.10.357.10">
    <property type="entry name" value="Tetracycline Repressor, domain 2"/>
    <property type="match status" value="1"/>
</dbReference>
<evidence type="ECO:0000256" key="3">
    <source>
        <dbReference type="ARBA" id="ARBA00023163"/>
    </source>
</evidence>
<dbReference type="PANTHER" id="PTHR47506:SF1">
    <property type="entry name" value="HTH-TYPE TRANSCRIPTIONAL REGULATOR YJDC"/>
    <property type="match status" value="1"/>
</dbReference>
<dbReference type="AlphaFoldDB" id="A0A6D1B5R5"/>
<dbReference type="SUPFAM" id="SSF46689">
    <property type="entry name" value="Homeodomain-like"/>
    <property type="match status" value="1"/>
</dbReference>
<keyword evidence="1" id="KW-0805">Transcription regulation</keyword>
<dbReference type="PRINTS" id="PR00455">
    <property type="entry name" value="HTHTETR"/>
</dbReference>
<reference evidence="4" key="1">
    <citation type="journal article" date="2018" name="Genome Biol.">
        <title>SKESA: strategic k-mer extension for scrupulous assemblies.</title>
        <authorList>
            <person name="Souvorov A."/>
            <person name="Agarwala R."/>
            <person name="Lipman D.J."/>
        </authorList>
    </citation>
    <scope>NUCLEOTIDE SEQUENCE</scope>
    <source>
        <strain evidence="4">ST-87-5</strain>
    </source>
</reference>
<keyword evidence="3" id="KW-0804">Transcription</keyword>
<keyword evidence="2" id="KW-0238">DNA-binding</keyword>
<dbReference type="PROSITE" id="PS50977">
    <property type="entry name" value="HTH_TETR_2"/>
    <property type="match status" value="1"/>
</dbReference>
<dbReference type="InterPro" id="IPR041490">
    <property type="entry name" value="KstR2_TetR_C"/>
</dbReference>
<dbReference type="SUPFAM" id="SSF48498">
    <property type="entry name" value="Tetracyclin repressor-like, C-terminal domain"/>
    <property type="match status" value="1"/>
</dbReference>
<dbReference type="InterPro" id="IPR036271">
    <property type="entry name" value="Tet_transcr_reg_TetR-rel_C_sf"/>
</dbReference>
<evidence type="ECO:0000256" key="2">
    <source>
        <dbReference type="ARBA" id="ARBA00023125"/>
    </source>
</evidence>
<dbReference type="GO" id="GO:0003677">
    <property type="term" value="F:DNA binding"/>
    <property type="evidence" value="ECO:0007669"/>
    <property type="project" value="UniProtKB-UniRule"/>
</dbReference>
<dbReference type="PANTHER" id="PTHR47506">
    <property type="entry name" value="TRANSCRIPTIONAL REGULATORY PROTEIN"/>
    <property type="match status" value="1"/>
</dbReference>
<organism evidence="4">
    <name type="scientific">Escherichia coli</name>
    <dbReference type="NCBI Taxonomy" id="562"/>
    <lineage>
        <taxon>Bacteria</taxon>
        <taxon>Pseudomonadati</taxon>
        <taxon>Pseudomonadota</taxon>
        <taxon>Gammaproteobacteria</taxon>
        <taxon>Enterobacterales</taxon>
        <taxon>Enterobacteriaceae</taxon>
        <taxon>Escherichia</taxon>
    </lineage>
</organism>
<reference evidence="4" key="2">
    <citation type="submission" date="2021-03" db="EMBL/GenBank/DDBJ databases">
        <authorList>
            <consortium name="NCBI Pathogen Detection Project"/>
        </authorList>
    </citation>
    <scope>NUCLEOTIDE SEQUENCE</scope>
    <source>
        <strain evidence="4">ST-87-5</strain>
    </source>
</reference>
<dbReference type="InterPro" id="IPR001647">
    <property type="entry name" value="HTH_TetR"/>
</dbReference>
<dbReference type="EMBL" id="DADRWU010000042">
    <property type="protein sequence ID" value="HBA4248529.1"/>
    <property type="molecule type" value="Genomic_DNA"/>
</dbReference>
<dbReference type="InterPro" id="IPR009057">
    <property type="entry name" value="Homeodomain-like_sf"/>
</dbReference>
<gene>
    <name evidence="4" type="ORF">J5U05_003730</name>
</gene>
<dbReference type="Proteomes" id="UP000871786">
    <property type="component" value="Unassembled WGS sequence"/>
</dbReference>
<protein>
    <submittedName>
        <fullName evidence="4">TetR/AcrR family transcriptional regulator</fullName>
    </submittedName>
</protein>
<evidence type="ECO:0000313" key="4">
    <source>
        <dbReference type="EMBL" id="HBA4248529.1"/>
    </source>
</evidence>
<proteinExistence type="predicted"/>
<dbReference type="Pfam" id="PF17932">
    <property type="entry name" value="TetR_C_24"/>
    <property type="match status" value="1"/>
</dbReference>
<dbReference type="Gene3D" id="1.10.10.60">
    <property type="entry name" value="Homeodomain-like"/>
    <property type="match status" value="1"/>
</dbReference>
<accession>A0A6D1B5R5</accession>